<sequence>MSSASENAGHGQKRPGDRRGHVPEFTDVGTMEQAMPSLPASCLLAQAVIACDNVKLKHVPALTDPGLTTLYLTDNEIAKIPAHAFMGLPNLEWLDLSKNKLDTQGLHPHAFKNLTRLKRLNLDGNSLSKVPALPTSLQELKLNDNLLQGLQHSSFRGLSQLLTLEVEGNQLHDGDISPLAFQPLHSLLYLRMDRNRLRTIPRGLPASLLELHLATNLIEEVTENVLNGSHNLSVLVLSNNRLQEDRLAPRAWIDLPKLEILDLSHNRLVHVPSFLPRGLRRLTLHHNLIERIPGYVFAHMKPGLEFLHLSHNKLCADSIHRVSFLGLQASLAELLLDHNQLQAIPRGLLGLKGLQVLHLSHNKIRHVPLNSICDTRVAQDSNLIATHLENNFIDRRRIPPTAFSCIRAYHSVILQPQQGEKGS</sequence>
<organism evidence="1 2">
    <name type="scientific">Castor canadensis</name>
    <name type="common">American beaver</name>
    <dbReference type="NCBI Taxonomy" id="51338"/>
    <lineage>
        <taxon>Eukaryota</taxon>
        <taxon>Metazoa</taxon>
        <taxon>Chordata</taxon>
        <taxon>Craniata</taxon>
        <taxon>Vertebrata</taxon>
        <taxon>Euteleostomi</taxon>
        <taxon>Mammalia</taxon>
        <taxon>Eutheria</taxon>
        <taxon>Euarchontoglires</taxon>
        <taxon>Glires</taxon>
        <taxon>Rodentia</taxon>
        <taxon>Castorimorpha</taxon>
        <taxon>Castoridae</taxon>
        <taxon>Castor</taxon>
    </lineage>
</organism>
<evidence type="ECO:0000313" key="1">
    <source>
        <dbReference type="Proteomes" id="UP001732720"/>
    </source>
</evidence>
<dbReference type="RefSeq" id="XP_073919774.1">
    <property type="nucleotide sequence ID" value="XM_074063673.1"/>
</dbReference>
<evidence type="ECO:0000313" key="2">
    <source>
        <dbReference type="RefSeq" id="XP_073919774.1"/>
    </source>
</evidence>
<dbReference type="Proteomes" id="UP001732720">
    <property type="component" value="Chromosome X"/>
</dbReference>
<keyword evidence="1" id="KW-1185">Reference proteome</keyword>
<gene>
    <name evidence="2" type="primary">LOC141419846</name>
</gene>
<protein>
    <submittedName>
        <fullName evidence="2">Extracellular matrix protein 2-like</fullName>
    </submittedName>
</protein>
<accession>A0AC58LRK8</accession>
<reference evidence="2" key="1">
    <citation type="submission" date="2025-08" db="UniProtKB">
        <authorList>
            <consortium name="RefSeq"/>
        </authorList>
    </citation>
    <scope>IDENTIFICATION</scope>
</reference>
<name>A0AC58LRK8_CASCN</name>
<proteinExistence type="predicted"/>